<gene>
    <name evidence="2" type="ORF">rCG_29483</name>
</gene>
<dbReference type="Proteomes" id="UP000234681">
    <property type="component" value="Chromosome 7"/>
</dbReference>
<proteinExistence type="predicted"/>
<feature type="compositionally biased region" description="Polar residues" evidence="1">
    <location>
        <begin position="1"/>
        <end position="10"/>
    </location>
</feature>
<sequence>MSFQVPTCSSLGWGGGLVGRQEDSRASVASQSC</sequence>
<dbReference type="AlphaFoldDB" id="A6K953"/>
<organism evidence="2 3">
    <name type="scientific">Rattus norvegicus</name>
    <name type="common">Rat</name>
    <dbReference type="NCBI Taxonomy" id="10116"/>
    <lineage>
        <taxon>Eukaryota</taxon>
        <taxon>Metazoa</taxon>
        <taxon>Chordata</taxon>
        <taxon>Craniata</taxon>
        <taxon>Vertebrata</taxon>
        <taxon>Euteleostomi</taxon>
        <taxon>Mammalia</taxon>
        <taxon>Eutheria</taxon>
        <taxon>Euarchontoglires</taxon>
        <taxon>Glires</taxon>
        <taxon>Rodentia</taxon>
        <taxon>Myomorpha</taxon>
        <taxon>Muroidea</taxon>
        <taxon>Muridae</taxon>
        <taxon>Murinae</taxon>
        <taxon>Rattus</taxon>
    </lineage>
</organism>
<protein>
    <submittedName>
        <fullName evidence="2">RCG29483</fullName>
    </submittedName>
</protein>
<evidence type="ECO:0000256" key="1">
    <source>
        <dbReference type="SAM" id="MobiDB-lite"/>
    </source>
</evidence>
<evidence type="ECO:0000313" key="2">
    <source>
        <dbReference type="EMBL" id="EDL89473.1"/>
    </source>
</evidence>
<accession>A6K953</accession>
<name>A6K953_RAT</name>
<dbReference type="EMBL" id="CH474029">
    <property type="protein sequence ID" value="EDL89473.1"/>
    <property type="molecule type" value="Genomic_DNA"/>
</dbReference>
<reference evidence="3" key="1">
    <citation type="submission" date="2005-09" db="EMBL/GenBank/DDBJ databases">
        <authorList>
            <person name="Mural R.J."/>
            <person name="Li P.W."/>
            <person name="Adams M.D."/>
            <person name="Amanatides P.G."/>
            <person name="Baden-Tillson H."/>
            <person name="Barnstead M."/>
            <person name="Chin S.H."/>
            <person name="Dew I."/>
            <person name="Evans C.A."/>
            <person name="Ferriera S."/>
            <person name="Flanigan M."/>
            <person name="Fosler C."/>
            <person name="Glodek A."/>
            <person name="Gu Z."/>
            <person name="Holt R.A."/>
            <person name="Jennings D."/>
            <person name="Kraft C.L."/>
            <person name="Lu F."/>
            <person name="Nguyen T."/>
            <person name="Nusskern D.R."/>
            <person name="Pfannkoch C.M."/>
            <person name="Sitter C."/>
            <person name="Sutton G.G."/>
            <person name="Venter J.C."/>
            <person name="Wang Z."/>
            <person name="Woodage T."/>
            <person name="Zheng X.H."/>
            <person name="Zhong F."/>
        </authorList>
    </citation>
    <scope>NUCLEOTIDE SEQUENCE [LARGE SCALE GENOMIC DNA]</scope>
    <source>
        <strain>BN</strain>
        <strain evidence="3">Sprague-Dawley</strain>
    </source>
</reference>
<feature type="region of interest" description="Disordered" evidence="1">
    <location>
        <begin position="1"/>
        <end position="33"/>
    </location>
</feature>
<evidence type="ECO:0000313" key="3">
    <source>
        <dbReference type="Proteomes" id="UP000234681"/>
    </source>
</evidence>